<dbReference type="Pfam" id="PF00083">
    <property type="entry name" value="Sugar_tr"/>
    <property type="match status" value="1"/>
</dbReference>
<dbReference type="Gene3D" id="1.20.1250.20">
    <property type="entry name" value="MFS general substrate transporter like domains"/>
    <property type="match status" value="1"/>
</dbReference>
<evidence type="ECO:0000256" key="3">
    <source>
        <dbReference type="ARBA" id="ARBA00022448"/>
    </source>
</evidence>
<keyword evidence="6" id="KW-0769">Symport</keyword>
<accession>A0A840QIL3</accession>
<evidence type="ECO:0000313" key="13">
    <source>
        <dbReference type="EMBL" id="MBB5157253.1"/>
    </source>
</evidence>
<dbReference type="FunFam" id="1.20.1250.20:FF:000001">
    <property type="entry name" value="Dicarboxylate MFS transporter"/>
    <property type="match status" value="1"/>
</dbReference>
<feature type="transmembrane region" description="Helical" evidence="11">
    <location>
        <begin position="117"/>
        <end position="143"/>
    </location>
</feature>
<dbReference type="InterPro" id="IPR051084">
    <property type="entry name" value="H+-coupled_symporters"/>
</dbReference>
<feature type="transmembrane region" description="Helical" evidence="11">
    <location>
        <begin position="375"/>
        <end position="398"/>
    </location>
</feature>
<evidence type="ECO:0000259" key="12">
    <source>
        <dbReference type="PROSITE" id="PS50850"/>
    </source>
</evidence>
<keyword evidence="8 11" id="KW-0472">Membrane</keyword>
<dbReference type="EMBL" id="JACHIW010000001">
    <property type="protein sequence ID" value="MBB5157253.1"/>
    <property type="molecule type" value="Genomic_DNA"/>
</dbReference>
<comment type="caution">
    <text evidence="13">The sequence shown here is derived from an EMBL/GenBank/DDBJ whole genome shotgun (WGS) entry which is preliminary data.</text>
</comment>
<dbReference type="InterPro" id="IPR036259">
    <property type="entry name" value="MFS_trans_sf"/>
</dbReference>
<feature type="transmembrane region" description="Helical" evidence="11">
    <location>
        <begin position="240"/>
        <end position="261"/>
    </location>
</feature>
<evidence type="ECO:0000256" key="9">
    <source>
        <dbReference type="ARBA" id="ARBA00037295"/>
    </source>
</evidence>
<dbReference type="Proteomes" id="UP000584374">
    <property type="component" value="Unassembled WGS sequence"/>
</dbReference>
<evidence type="ECO:0000256" key="10">
    <source>
        <dbReference type="ARBA" id="ARBA00039918"/>
    </source>
</evidence>
<dbReference type="PROSITE" id="PS50850">
    <property type="entry name" value="MFS"/>
    <property type="match status" value="1"/>
</dbReference>
<evidence type="ECO:0000313" key="14">
    <source>
        <dbReference type="Proteomes" id="UP000584374"/>
    </source>
</evidence>
<evidence type="ECO:0000256" key="6">
    <source>
        <dbReference type="ARBA" id="ARBA00022847"/>
    </source>
</evidence>
<comment type="function">
    <text evidence="9">May be a proton symporter involved in the uptake of osmolytes such as proline and glycine betaine.</text>
</comment>
<reference evidence="13 14" key="1">
    <citation type="submission" date="2020-08" db="EMBL/GenBank/DDBJ databases">
        <title>Sequencing the genomes of 1000 actinobacteria strains.</title>
        <authorList>
            <person name="Klenk H.-P."/>
        </authorList>
    </citation>
    <scope>NUCLEOTIDE SEQUENCE [LARGE SCALE GENOMIC DNA]</scope>
    <source>
        <strain evidence="13 14">DSM 45584</strain>
    </source>
</reference>
<gene>
    <name evidence="13" type="ORF">BJ970_004787</name>
</gene>
<keyword evidence="14" id="KW-1185">Reference proteome</keyword>
<feature type="transmembrane region" description="Helical" evidence="11">
    <location>
        <begin position="90"/>
        <end position="111"/>
    </location>
</feature>
<dbReference type="AlphaFoldDB" id="A0A840QIL3"/>
<feature type="domain" description="Major facilitator superfamily (MFS) profile" evidence="12">
    <location>
        <begin position="18"/>
        <end position="427"/>
    </location>
</feature>
<name>A0A840QIL3_9PSEU</name>
<keyword evidence="3" id="KW-0813">Transport</keyword>
<comment type="subcellular location">
    <subcellularLocation>
        <location evidence="1">Cell membrane</location>
        <topology evidence="1">Multi-pass membrane protein</topology>
    </subcellularLocation>
</comment>
<dbReference type="PROSITE" id="PS00217">
    <property type="entry name" value="SUGAR_TRANSPORT_2"/>
    <property type="match status" value="1"/>
</dbReference>
<evidence type="ECO:0000256" key="11">
    <source>
        <dbReference type="SAM" id="Phobius"/>
    </source>
</evidence>
<protein>
    <recommendedName>
        <fullName evidence="10">Putative proline/betaine transporter</fullName>
    </recommendedName>
</protein>
<feature type="transmembrane region" description="Helical" evidence="11">
    <location>
        <begin position="281"/>
        <end position="301"/>
    </location>
</feature>
<feature type="transmembrane region" description="Helical" evidence="11">
    <location>
        <begin position="341"/>
        <end position="363"/>
    </location>
</feature>
<evidence type="ECO:0000256" key="4">
    <source>
        <dbReference type="ARBA" id="ARBA00022475"/>
    </source>
</evidence>
<feature type="transmembrane region" description="Helical" evidence="11">
    <location>
        <begin position="313"/>
        <end position="335"/>
    </location>
</feature>
<dbReference type="GO" id="GO:0005886">
    <property type="term" value="C:plasma membrane"/>
    <property type="evidence" value="ECO:0007669"/>
    <property type="project" value="UniProtKB-SubCell"/>
</dbReference>
<dbReference type="SUPFAM" id="SSF103473">
    <property type="entry name" value="MFS general substrate transporter"/>
    <property type="match status" value="1"/>
</dbReference>
<evidence type="ECO:0000256" key="8">
    <source>
        <dbReference type="ARBA" id="ARBA00023136"/>
    </source>
</evidence>
<dbReference type="PROSITE" id="PS00216">
    <property type="entry name" value="SUGAR_TRANSPORT_1"/>
    <property type="match status" value="1"/>
</dbReference>
<evidence type="ECO:0000256" key="1">
    <source>
        <dbReference type="ARBA" id="ARBA00004651"/>
    </source>
</evidence>
<feature type="transmembrane region" description="Helical" evidence="11">
    <location>
        <begin position="404"/>
        <end position="423"/>
    </location>
</feature>
<evidence type="ECO:0000256" key="7">
    <source>
        <dbReference type="ARBA" id="ARBA00022989"/>
    </source>
</evidence>
<dbReference type="GO" id="GO:0015293">
    <property type="term" value="F:symporter activity"/>
    <property type="evidence" value="ECO:0007669"/>
    <property type="project" value="UniProtKB-KW"/>
</dbReference>
<dbReference type="InterPro" id="IPR005828">
    <property type="entry name" value="MFS_sugar_transport-like"/>
</dbReference>
<dbReference type="PANTHER" id="PTHR43528:SF1">
    <property type="entry name" value="ALPHA-KETOGLUTARATE PERMEASE"/>
    <property type="match status" value="1"/>
</dbReference>
<comment type="similarity">
    <text evidence="2">Belongs to the major facilitator superfamily. Metabolite:H+ Symporter (MHS) family (TC 2.A.1.6) family.</text>
</comment>
<evidence type="ECO:0000256" key="5">
    <source>
        <dbReference type="ARBA" id="ARBA00022692"/>
    </source>
</evidence>
<dbReference type="InterPro" id="IPR005829">
    <property type="entry name" value="Sugar_transporter_CS"/>
</dbReference>
<feature type="transmembrane region" description="Helical" evidence="11">
    <location>
        <begin position="18"/>
        <end position="44"/>
    </location>
</feature>
<sequence length="453" mass="47266">MNSTPGEEMVSAKSRRTVVVAAAAGNLLEWYDFAAYGFFAAIIGKLYFPSGNATTSLLAALAVFGVAFVMRPAGGFVLGRFADRAGRRPALTLSVLMMGVSTTLIACLPTYAGVGLLAPVLLVFLRCVQGFSAGGEYAGAATYLIEYAPRNRRGLWSSVISATAALGVLVAGLTALLLSAWLSEAELTSWGWRVPFLLAAPLSLAGLYVRFKLDDTPVYRELERHNHLVADPLKQVGKKALANVAMVFACTAVAGLGFYYLATYVITHLTVVVGLDRTTALLIAIVGLAIYSVLCPVAGLIGDRIGRRRTMIVGGLGLAAVAVPAFAMLSSGGIWLSLGGLAVFALFEALVNVMLGVLLVELFPANTRVSGSAVGFNLAQAIIGGPGPLVAAALAASFDTAVAPAFYMTAVALISTVVLLRFLPETLGNDLVDGSPSMLSRDRKRPEAVAEAS</sequence>
<evidence type="ECO:0000256" key="2">
    <source>
        <dbReference type="ARBA" id="ARBA00008240"/>
    </source>
</evidence>
<keyword evidence="4" id="KW-1003">Cell membrane</keyword>
<dbReference type="InterPro" id="IPR011701">
    <property type="entry name" value="MFS"/>
</dbReference>
<dbReference type="InterPro" id="IPR020846">
    <property type="entry name" value="MFS_dom"/>
</dbReference>
<dbReference type="RefSeq" id="WP_184728239.1">
    <property type="nucleotide sequence ID" value="NZ_JACHIW010000001.1"/>
</dbReference>
<feature type="transmembrane region" description="Helical" evidence="11">
    <location>
        <begin position="190"/>
        <end position="211"/>
    </location>
</feature>
<keyword evidence="7 11" id="KW-1133">Transmembrane helix</keyword>
<dbReference type="PANTHER" id="PTHR43528">
    <property type="entry name" value="ALPHA-KETOGLUTARATE PERMEASE"/>
    <property type="match status" value="1"/>
</dbReference>
<proteinExistence type="inferred from homology"/>
<feature type="transmembrane region" description="Helical" evidence="11">
    <location>
        <begin position="56"/>
        <end position="78"/>
    </location>
</feature>
<organism evidence="13 14">
    <name type="scientific">Saccharopolyspora phatthalungensis</name>
    <dbReference type="NCBI Taxonomy" id="664693"/>
    <lineage>
        <taxon>Bacteria</taxon>
        <taxon>Bacillati</taxon>
        <taxon>Actinomycetota</taxon>
        <taxon>Actinomycetes</taxon>
        <taxon>Pseudonocardiales</taxon>
        <taxon>Pseudonocardiaceae</taxon>
        <taxon>Saccharopolyspora</taxon>
    </lineage>
</organism>
<feature type="transmembrane region" description="Helical" evidence="11">
    <location>
        <begin position="155"/>
        <end position="178"/>
    </location>
</feature>
<dbReference type="Pfam" id="PF07690">
    <property type="entry name" value="MFS_1"/>
    <property type="match status" value="1"/>
</dbReference>
<keyword evidence="5 11" id="KW-0812">Transmembrane</keyword>